<dbReference type="Gramene" id="mRNA:HanXRQr2_Chr16g0723961">
    <property type="protein sequence ID" value="mRNA:HanXRQr2_Chr16g0723961"/>
    <property type="gene ID" value="HanXRQr2_Chr16g0723961"/>
</dbReference>
<reference evidence="4" key="2">
    <citation type="submission" date="2020-06" db="EMBL/GenBank/DDBJ databases">
        <title>Helianthus annuus Genome sequencing and assembly Release 2.</title>
        <authorList>
            <person name="Gouzy J."/>
            <person name="Langlade N."/>
            <person name="Munos S."/>
        </authorList>
    </citation>
    <scope>NUCLEOTIDE SEQUENCE</scope>
    <source>
        <tissue evidence="4">Leaves</tissue>
    </source>
</reference>
<feature type="coiled-coil region" evidence="1">
    <location>
        <begin position="637"/>
        <end position="704"/>
    </location>
</feature>
<feature type="region of interest" description="Disordered" evidence="2">
    <location>
        <begin position="454"/>
        <end position="586"/>
    </location>
</feature>
<dbReference type="InterPro" id="IPR007321">
    <property type="entry name" value="Transposase_28"/>
</dbReference>
<evidence type="ECO:0000313" key="5">
    <source>
        <dbReference type="Proteomes" id="UP000215914"/>
    </source>
</evidence>
<dbReference type="Proteomes" id="UP000215914">
    <property type="component" value="Unassembled WGS sequence"/>
</dbReference>
<keyword evidence="5" id="KW-1185">Reference proteome</keyword>
<organism evidence="4 5">
    <name type="scientific">Helianthus annuus</name>
    <name type="common">Common sunflower</name>
    <dbReference type="NCBI Taxonomy" id="4232"/>
    <lineage>
        <taxon>Eukaryota</taxon>
        <taxon>Viridiplantae</taxon>
        <taxon>Streptophyta</taxon>
        <taxon>Embryophyta</taxon>
        <taxon>Tracheophyta</taxon>
        <taxon>Spermatophyta</taxon>
        <taxon>Magnoliopsida</taxon>
        <taxon>eudicotyledons</taxon>
        <taxon>Gunneridae</taxon>
        <taxon>Pentapetalae</taxon>
        <taxon>asterids</taxon>
        <taxon>campanulids</taxon>
        <taxon>Asterales</taxon>
        <taxon>Asteraceae</taxon>
        <taxon>Asteroideae</taxon>
        <taxon>Heliantheae alliance</taxon>
        <taxon>Heliantheae</taxon>
        <taxon>Helianthus</taxon>
    </lineage>
</organism>
<dbReference type="PANTHER" id="PTHR31099">
    <property type="entry name" value="OS06G0165300 PROTEIN"/>
    <property type="match status" value="1"/>
</dbReference>
<dbReference type="EMBL" id="MNCJ02000331">
    <property type="protein sequence ID" value="KAF5757968.1"/>
    <property type="molecule type" value="Genomic_DNA"/>
</dbReference>
<accession>A0A9K3DNR0</accession>
<sequence length="1143" mass="124007">MAEPSNPHNVEGENPEQPVVSADEDEDDDVDVPGGGLPVLKWSKGGFKTLMATVQMAKDWNATYPQVGDTGADAPAGYITLWADFFNDGNLRLPVTVFVAEVLEYYHLHISQLSPFGMFRIRNFEYTFRAHGLPITVENFRRFYQLTVNTGFFSFTQRHGSLKLMTPPKGVTGWKKRFFYVKACAVYATMSFRNVNVGVSDEDIPVASAKTVDWFSRLRPIELKKLDNDQLWILRMMLSRPDRKERPVLREQGGADAVGLWRMFEPDFKGQVELIAVELKKGFNLEILKNFRVPSKAVLDAPVPGDARGILADLGKFEKRVPKKTVEKKTVKKTVRGRGKGSVEGSAAPSSVFEAAGTYRSCSWRYTDYVVVSDTLEGLGVIGSGAAAGGTAVVPPVVGEKRGPEQKAAGGGEPKRRRLQTRRVAPAQKKPVVAAESRDAGYSFFDFPASPPHTAAAGAGVSKETVAPKEPTAPFVGPVRDPPLEKTVETTADRIFDTVDSSDNLISPNEGDGVDLRFSDAGKQKSDAEVRQQDAEPQKSPAGEKGSGSSAGGAGYDGPPIQPGDLNWSITTAHTPRGDDISNDPAACKEILGGLGTPFEVERARAAPRELRINQLSSMLVGTSIVANAILEDYKVLGRREEEAARMRAEAEKLVEAARVGAEQLEKDKAAFEQQKQTSEWAAAAQLKQELTNAKAANPTLSQEKAAAEAISVKALQAKADALKALGEAKEAGLVPQRPLKRPHRRRAVLPRLLKRRMRSAFAEVQAREVAVTDLTARVSAAEKRADAAAEAKDALVSSFNQLEADREWLRTHGIARIVEAIMNAPETASGLDLVKERAHDAGFKAGYNRCIGHINVLSVGGYTDKASGFRDVDTEGRLKAAVASFYDTPLACVGELDDCLGVADYVDRLRMLYPDVEEEEPAGGAGGDAGTSGILADLGKFEKRVPKKTVEKKTVKKTVRGRGKGSVEGSAAPSSGFEAAGTYRSCFGDLYRLRCISDTLEVWCYTVVCGCGGNCCVPPVVLEKKRGQSRGCWWVGEPKRSGDCRPGELLRAEETCSCCWYRYPLSLVLYVPWGKYSLNALCNCRIPRCGVFFLRLPASSSAYRCCGVRVIIEETVAPKEPTAPLLAGFADPPLEKTGGDDC</sequence>
<evidence type="ECO:0000256" key="2">
    <source>
        <dbReference type="SAM" id="MobiDB-lite"/>
    </source>
</evidence>
<feature type="domain" description="Transposase (putative) gypsy type" evidence="3">
    <location>
        <begin position="85"/>
        <end position="147"/>
    </location>
</feature>
<feature type="compositionally biased region" description="Acidic residues" evidence="2">
    <location>
        <begin position="22"/>
        <end position="31"/>
    </location>
</feature>
<reference evidence="4" key="1">
    <citation type="journal article" date="2017" name="Nature">
        <title>The sunflower genome provides insights into oil metabolism, flowering and Asterid evolution.</title>
        <authorList>
            <person name="Badouin H."/>
            <person name="Gouzy J."/>
            <person name="Grassa C.J."/>
            <person name="Murat F."/>
            <person name="Staton S.E."/>
            <person name="Cottret L."/>
            <person name="Lelandais-Briere C."/>
            <person name="Owens G.L."/>
            <person name="Carrere S."/>
            <person name="Mayjonade B."/>
            <person name="Legrand L."/>
            <person name="Gill N."/>
            <person name="Kane N.C."/>
            <person name="Bowers J.E."/>
            <person name="Hubner S."/>
            <person name="Bellec A."/>
            <person name="Berard A."/>
            <person name="Berges H."/>
            <person name="Blanchet N."/>
            <person name="Boniface M.C."/>
            <person name="Brunel D."/>
            <person name="Catrice O."/>
            <person name="Chaidir N."/>
            <person name="Claudel C."/>
            <person name="Donnadieu C."/>
            <person name="Faraut T."/>
            <person name="Fievet G."/>
            <person name="Helmstetter N."/>
            <person name="King M."/>
            <person name="Knapp S.J."/>
            <person name="Lai Z."/>
            <person name="Le Paslier M.C."/>
            <person name="Lippi Y."/>
            <person name="Lorenzon L."/>
            <person name="Mandel J.R."/>
            <person name="Marage G."/>
            <person name="Marchand G."/>
            <person name="Marquand E."/>
            <person name="Bret-Mestries E."/>
            <person name="Morien E."/>
            <person name="Nambeesan S."/>
            <person name="Nguyen T."/>
            <person name="Pegot-Espagnet P."/>
            <person name="Pouilly N."/>
            <person name="Raftis F."/>
            <person name="Sallet E."/>
            <person name="Schiex T."/>
            <person name="Thomas J."/>
            <person name="Vandecasteele C."/>
            <person name="Vares D."/>
            <person name="Vear F."/>
            <person name="Vautrin S."/>
            <person name="Crespi M."/>
            <person name="Mangin B."/>
            <person name="Burke J.M."/>
            <person name="Salse J."/>
            <person name="Munos S."/>
            <person name="Vincourt P."/>
            <person name="Rieseberg L.H."/>
            <person name="Langlade N.B."/>
        </authorList>
    </citation>
    <scope>NUCLEOTIDE SEQUENCE</scope>
    <source>
        <tissue evidence="4">Leaves</tissue>
    </source>
</reference>
<comment type="caution">
    <text evidence="4">The sequence shown here is derived from an EMBL/GenBank/DDBJ whole genome shotgun (WGS) entry which is preliminary data.</text>
</comment>
<proteinExistence type="predicted"/>
<feature type="region of interest" description="Disordered" evidence="2">
    <location>
        <begin position="397"/>
        <end position="433"/>
    </location>
</feature>
<gene>
    <name evidence="4" type="ORF">HanXRQr2_Chr16g0723961</name>
</gene>
<dbReference type="Pfam" id="PF04195">
    <property type="entry name" value="Transposase_28"/>
    <property type="match status" value="1"/>
</dbReference>
<evidence type="ECO:0000256" key="1">
    <source>
        <dbReference type="SAM" id="Coils"/>
    </source>
</evidence>
<feature type="compositionally biased region" description="Basic and acidic residues" evidence="2">
    <location>
        <begin position="514"/>
        <end position="537"/>
    </location>
</feature>
<dbReference type="AlphaFoldDB" id="A0A9K3DNR0"/>
<evidence type="ECO:0000313" key="4">
    <source>
        <dbReference type="EMBL" id="KAF5757968.1"/>
    </source>
</evidence>
<name>A0A9K3DNR0_HELAN</name>
<feature type="region of interest" description="Disordered" evidence="2">
    <location>
        <begin position="1"/>
        <end position="35"/>
    </location>
</feature>
<protein>
    <recommendedName>
        <fullName evidence="3">Transposase (putative) gypsy type domain-containing protein</fullName>
    </recommendedName>
</protein>
<dbReference type="PANTHER" id="PTHR31099:SF49">
    <property type="entry name" value="MYOSIN HEAVY CHAIN-LIKE PROTEIN"/>
    <property type="match status" value="1"/>
</dbReference>
<feature type="compositionally biased region" description="Gly residues" evidence="2">
    <location>
        <begin position="545"/>
        <end position="556"/>
    </location>
</feature>
<feature type="compositionally biased region" description="Basic and acidic residues" evidence="2">
    <location>
        <begin position="482"/>
        <end position="497"/>
    </location>
</feature>
<keyword evidence="1" id="KW-0175">Coiled coil</keyword>
<feature type="compositionally biased region" description="Low complexity" evidence="2">
    <location>
        <begin position="424"/>
        <end position="433"/>
    </location>
</feature>
<evidence type="ECO:0000259" key="3">
    <source>
        <dbReference type="Pfam" id="PF04195"/>
    </source>
</evidence>